<gene>
    <name evidence="1" type="ORF">DSAG12_00865</name>
</gene>
<name>A0A5B9D7I5_9ARCH</name>
<organism evidence="1 2">
    <name type="scientific">Promethearchaeum syntrophicum</name>
    <dbReference type="NCBI Taxonomy" id="2594042"/>
    <lineage>
        <taxon>Archaea</taxon>
        <taxon>Promethearchaeati</taxon>
        <taxon>Promethearchaeota</taxon>
        <taxon>Promethearchaeia</taxon>
        <taxon>Promethearchaeales</taxon>
        <taxon>Promethearchaeaceae</taxon>
        <taxon>Promethearchaeum</taxon>
    </lineage>
</organism>
<proteinExistence type="predicted"/>
<dbReference type="Proteomes" id="UP000321408">
    <property type="component" value="Chromosome"/>
</dbReference>
<accession>A0A5B9D7I5</accession>
<dbReference type="KEGG" id="psyt:DSAG12_00865"/>
<keyword evidence="2" id="KW-1185">Reference proteome</keyword>
<reference evidence="1 2" key="2">
    <citation type="journal article" date="2024" name="Int. J. Syst. Evol. Microbiol.">
        <title>Promethearchaeum syntrophicum gen. nov., sp. nov., an anaerobic, obligately syntrophic archaeon, the first isolate of the lineage 'Asgard' archaea, and proposal of the new archaeal phylum Promethearchaeota phyl. nov. and kingdom Promethearchaeati regn. nov.</title>
        <authorList>
            <person name="Imachi H."/>
            <person name="Nobu M.K."/>
            <person name="Kato S."/>
            <person name="Takaki Y."/>
            <person name="Miyazaki M."/>
            <person name="Miyata M."/>
            <person name="Ogawara M."/>
            <person name="Saito Y."/>
            <person name="Sakai S."/>
            <person name="Tahara Y.O."/>
            <person name="Takano Y."/>
            <person name="Tasumi E."/>
            <person name="Uematsu K."/>
            <person name="Yoshimura T."/>
            <person name="Itoh T."/>
            <person name="Ohkuma M."/>
            <person name="Takai K."/>
        </authorList>
    </citation>
    <scope>NUCLEOTIDE SEQUENCE [LARGE SCALE GENOMIC DNA]</scope>
    <source>
        <strain evidence="1 2">MK-D1</strain>
    </source>
</reference>
<protein>
    <submittedName>
        <fullName evidence="1">Uncharacterized protein</fullName>
    </submittedName>
</protein>
<reference evidence="1 2" key="1">
    <citation type="journal article" date="2020" name="Nature">
        <title>Isolation of an archaeon at the prokaryote-eukaryote interface.</title>
        <authorList>
            <person name="Imachi H."/>
            <person name="Nobu M.K."/>
            <person name="Nakahara N."/>
            <person name="Morono Y."/>
            <person name="Ogawara M."/>
            <person name="Takaki Y."/>
            <person name="Takano Y."/>
            <person name="Uematsu K."/>
            <person name="Ikuta T."/>
            <person name="Ito M."/>
            <person name="Matsui Y."/>
            <person name="Miyazaki M."/>
            <person name="Murata K."/>
            <person name="Saito Y."/>
            <person name="Sakai S."/>
            <person name="Song C."/>
            <person name="Tasumi E."/>
            <person name="Yamanaka Y."/>
            <person name="Yamaguchi T."/>
            <person name="Kamagata Y."/>
            <person name="Tamaki H."/>
            <person name="Takai K."/>
        </authorList>
    </citation>
    <scope>NUCLEOTIDE SEQUENCE [LARGE SCALE GENOMIC DNA]</scope>
    <source>
        <strain evidence="1 2">MK-D1</strain>
    </source>
</reference>
<dbReference type="AlphaFoldDB" id="A0A5B9D7I5"/>
<evidence type="ECO:0000313" key="1">
    <source>
        <dbReference type="EMBL" id="QEE15042.1"/>
    </source>
</evidence>
<dbReference type="GeneID" id="41328863"/>
<evidence type="ECO:0000313" key="2">
    <source>
        <dbReference type="Proteomes" id="UP000321408"/>
    </source>
</evidence>
<sequence length="62" mass="7130">MSDKKKKSCLTCIHFHSCDIDGKDPQGKCFSNPESVGYCHLWEGERTTTEPCEGWQPRKLKK</sequence>
<dbReference type="EMBL" id="CP042905">
    <property type="protein sequence ID" value="QEE15042.1"/>
    <property type="molecule type" value="Genomic_DNA"/>
</dbReference>
<dbReference type="RefSeq" id="WP_147661968.1">
    <property type="nucleotide sequence ID" value="NZ_CP042905.2"/>
</dbReference>